<dbReference type="RefSeq" id="WP_051843822.1">
    <property type="nucleotide sequence ID" value="NZ_CP159196.1"/>
</dbReference>
<organism evidence="2">
    <name type="scientific">Sulfitobacter sp. TCYB15</name>
    <dbReference type="NCBI Taxonomy" id="3229275"/>
    <lineage>
        <taxon>Bacteria</taxon>
        <taxon>Pseudomonadati</taxon>
        <taxon>Pseudomonadota</taxon>
        <taxon>Alphaproteobacteria</taxon>
        <taxon>Rhodobacterales</taxon>
        <taxon>Roseobacteraceae</taxon>
        <taxon>Sulfitobacter</taxon>
    </lineage>
</organism>
<dbReference type="EMBL" id="CP159196">
    <property type="protein sequence ID" value="XCF12162.1"/>
    <property type="molecule type" value="Genomic_DNA"/>
</dbReference>
<sequence>MSVVATGVRLSLTDGISLTALRRYFAVIIPANLFWEFAHMPLYTIWNEGTWGEIVFAAVHCTGGDILIAMSALMLALMLTGQGWPLVASTRRSVTVLTVVFGLGYTLFSEWLNIVIREAWAYSDLMPIIPILDAGLSPVLQWMVVPLVAFWWAVWPFSTERDV</sequence>
<feature type="transmembrane region" description="Helical" evidence="1">
    <location>
        <begin position="94"/>
        <end position="116"/>
    </location>
</feature>
<reference evidence="2" key="2">
    <citation type="submission" date="2024-06" db="EMBL/GenBank/DDBJ databases">
        <authorList>
            <person name="Deng Y."/>
        </authorList>
    </citation>
    <scope>NUCLEOTIDE SEQUENCE</scope>
    <source>
        <strain evidence="2">TCYB15</strain>
        <plasmid evidence="2">pZYJ03</plasmid>
    </source>
</reference>
<keyword evidence="1" id="KW-1133">Transmembrane helix</keyword>
<protein>
    <submittedName>
        <fullName evidence="2">Uncharacterized protein</fullName>
    </submittedName>
</protein>
<reference evidence="2" key="1">
    <citation type="journal article" date="2020" name="Int. J. Syst. Evol. Microbiol.">
        <title>Notification of changes in taxonomic opinion previously published outside the IJSEM.</title>
        <authorList>
            <person name="Oren A."/>
            <person name="Garrity G."/>
        </authorList>
    </citation>
    <scope>NUCLEOTIDE SEQUENCE</scope>
    <source>
        <strain evidence="2">TCYB15</strain>
    </source>
</reference>
<proteinExistence type="predicted"/>
<evidence type="ECO:0000256" key="1">
    <source>
        <dbReference type="SAM" id="Phobius"/>
    </source>
</evidence>
<geneLocation type="plasmid" evidence="2">
    <name>pZYJ03</name>
</geneLocation>
<keyword evidence="2" id="KW-0614">Plasmid</keyword>
<dbReference type="AlphaFoldDB" id="A0AAU8C839"/>
<accession>A0AAU8C839</accession>
<name>A0AAU8C839_9RHOB</name>
<keyword evidence="1" id="KW-0472">Membrane</keyword>
<feature type="transmembrane region" description="Helical" evidence="1">
    <location>
        <begin position="66"/>
        <end position="87"/>
    </location>
</feature>
<gene>
    <name evidence="2" type="ORF">ABM428_17145</name>
</gene>
<dbReference type="KEGG" id="suly:ABM428_17145"/>
<evidence type="ECO:0000313" key="2">
    <source>
        <dbReference type="EMBL" id="XCF12162.1"/>
    </source>
</evidence>
<feature type="transmembrane region" description="Helical" evidence="1">
    <location>
        <begin position="136"/>
        <end position="155"/>
    </location>
</feature>
<feature type="transmembrane region" description="Helical" evidence="1">
    <location>
        <begin position="24"/>
        <end position="46"/>
    </location>
</feature>
<keyword evidence="1" id="KW-0812">Transmembrane</keyword>